<keyword evidence="1" id="KW-1133">Transmembrane helix</keyword>
<reference evidence="2 3" key="1">
    <citation type="submission" date="2024-06" db="EMBL/GenBank/DDBJ databases">
        <title>Burkholderia sola in Mexico.</title>
        <authorList>
            <person name="Estrada P."/>
        </authorList>
    </citation>
    <scope>NUCLEOTIDE SEQUENCE [LARGE SCALE GENOMIC DNA]</scope>
    <source>
        <strain evidence="2 3">CpTa8-5</strain>
    </source>
</reference>
<feature type="transmembrane region" description="Helical" evidence="1">
    <location>
        <begin position="20"/>
        <end position="38"/>
    </location>
</feature>
<protein>
    <submittedName>
        <fullName evidence="2">Uncharacterized protein</fullName>
    </submittedName>
</protein>
<gene>
    <name evidence="2" type="ORF">ABXL37_30875</name>
</gene>
<accession>A0ABV2CHT6</accession>
<evidence type="ECO:0000313" key="3">
    <source>
        <dbReference type="Proteomes" id="UP001548587"/>
    </source>
</evidence>
<evidence type="ECO:0000256" key="1">
    <source>
        <dbReference type="SAM" id="Phobius"/>
    </source>
</evidence>
<name>A0ABV2CHT6_9BURK</name>
<organism evidence="2 3">
    <name type="scientific">Burkholderia sola</name>
    <dbReference type="NCBI Taxonomy" id="2843302"/>
    <lineage>
        <taxon>Bacteria</taxon>
        <taxon>Pseudomonadati</taxon>
        <taxon>Pseudomonadota</taxon>
        <taxon>Betaproteobacteria</taxon>
        <taxon>Burkholderiales</taxon>
        <taxon>Burkholderiaceae</taxon>
        <taxon>Burkholderia</taxon>
        <taxon>Burkholderia cepacia complex</taxon>
    </lineage>
</organism>
<keyword evidence="1" id="KW-0812">Transmembrane</keyword>
<evidence type="ECO:0000313" key="2">
    <source>
        <dbReference type="EMBL" id="MET1478668.1"/>
    </source>
</evidence>
<comment type="caution">
    <text evidence="2">The sequence shown here is derived from an EMBL/GenBank/DDBJ whole genome shotgun (WGS) entry which is preliminary data.</text>
</comment>
<proteinExistence type="predicted"/>
<keyword evidence="3" id="KW-1185">Reference proteome</keyword>
<dbReference type="RefSeq" id="WP_209928676.1">
    <property type="nucleotide sequence ID" value="NZ_JBEWCH010000033.1"/>
</dbReference>
<dbReference type="EMBL" id="JBEWCH010000033">
    <property type="protein sequence ID" value="MET1478668.1"/>
    <property type="molecule type" value="Genomic_DNA"/>
</dbReference>
<keyword evidence="1" id="KW-0472">Membrane</keyword>
<dbReference type="Proteomes" id="UP001548587">
    <property type="component" value="Unassembled WGS sequence"/>
</dbReference>
<sequence>MARDADVPGGVRVRGPSGPFRYRDAVVVMAAAVVLRAMHRARRRRFEHVSGAAGKDERSNFDKDFEEGGRRLAGEVGWGERAGWRPCPFEVCKTWMIAEDWRGVVVSTADW</sequence>